<feature type="region of interest" description="Disordered" evidence="1">
    <location>
        <begin position="399"/>
        <end position="472"/>
    </location>
</feature>
<evidence type="ECO:0000313" key="4">
    <source>
        <dbReference type="Proteomes" id="UP000300879"/>
    </source>
</evidence>
<feature type="compositionally biased region" description="Polar residues" evidence="1">
    <location>
        <begin position="399"/>
        <end position="411"/>
    </location>
</feature>
<dbReference type="AlphaFoldDB" id="A0A4P8XRR3"/>
<protein>
    <submittedName>
        <fullName evidence="3">Flagellar hook-length control protein</fullName>
    </submittedName>
</protein>
<keyword evidence="3" id="KW-0969">Cilium</keyword>
<dbReference type="InterPro" id="IPR052563">
    <property type="entry name" value="FliK"/>
</dbReference>
<dbReference type="OrthoDB" id="2380967at2"/>
<name>A0A4P8XRR3_9BACL</name>
<dbReference type="InterPro" id="IPR021136">
    <property type="entry name" value="Flagellar_hook_control-like_C"/>
</dbReference>
<reference evidence="3 4" key="1">
    <citation type="submission" date="2019-05" db="EMBL/GenBank/DDBJ databases">
        <authorList>
            <person name="Chen C."/>
        </authorList>
    </citation>
    <scope>NUCLEOTIDE SEQUENCE [LARGE SCALE GENOMIC DNA]</scope>
    <source>
        <strain evidence="3 4">HB172198</strain>
    </source>
</reference>
<organism evidence="3 4">
    <name type="scientific">Paenibacillus algicola</name>
    <dbReference type="NCBI Taxonomy" id="2565926"/>
    <lineage>
        <taxon>Bacteria</taxon>
        <taxon>Bacillati</taxon>
        <taxon>Bacillota</taxon>
        <taxon>Bacilli</taxon>
        <taxon>Bacillales</taxon>
        <taxon>Paenibacillaceae</taxon>
        <taxon>Paenibacillus</taxon>
    </lineage>
</organism>
<dbReference type="RefSeq" id="WP_138226124.1">
    <property type="nucleotide sequence ID" value="NZ_CP040396.1"/>
</dbReference>
<evidence type="ECO:0000259" key="2">
    <source>
        <dbReference type="Pfam" id="PF02120"/>
    </source>
</evidence>
<keyword evidence="3" id="KW-0282">Flagellum</keyword>
<dbReference type="Proteomes" id="UP000300879">
    <property type="component" value="Chromosome"/>
</dbReference>
<accession>A0A4P8XRR3</accession>
<dbReference type="KEGG" id="palo:E6C60_2507"/>
<gene>
    <name evidence="3" type="ORF">E6C60_2507</name>
</gene>
<feature type="compositionally biased region" description="Low complexity" evidence="1">
    <location>
        <begin position="415"/>
        <end position="426"/>
    </location>
</feature>
<proteinExistence type="predicted"/>
<evidence type="ECO:0000313" key="3">
    <source>
        <dbReference type="EMBL" id="QCT03219.1"/>
    </source>
</evidence>
<keyword evidence="3" id="KW-0966">Cell projection</keyword>
<dbReference type="PANTHER" id="PTHR37533:SF2">
    <property type="entry name" value="FLAGELLAR HOOK-LENGTH CONTROL PROTEIN"/>
    <property type="match status" value="1"/>
</dbReference>
<dbReference type="Pfam" id="PF02120">
    <property type="entry name" value="Flg_hook"/>
    <property type="match status" value="1"/>
</dbReference>
<dbReference type="InterPro" id="IPR038610">
    <property type="entry name" value="FliK-like_C_sf"/>
</dbReference>
<dbReference type="CDD" id="cd17470">
    <property type="entry name" value="T3SS_Flik_C"/>
    <property type="match status" value="1"/>
</dbReference>
<feature type="domain" description="Flagellar hook-length control protein-like C-terminal" evidence="2">
    <location>
        <begin position="331"/>
        <end position="405"/>
    </location>
</feature>
<sequence>MSLIFQKLTASSGASSSPLGKVSEAGQQGQGVLLGMFGEALNLQMGAEGSKKSMPADVSGNGLNPLLAWLRSTPAEGSELIAAGESALYIESDISRLAELLRTSGSLADALKDLRLAGSQELDLLEGALQYTEVPHLEQLEQALEENSDLLQELQAWLATAQLVIQRFQSMQQEQGSAGSASAAWTSTEESMVQLPALAAHKETIRFAVQDILTQLSQLKVKPEAAEEFSSQLRNLLKGYEEMLHAAVRGKFTKQEFSEVSIKANASTALPLMEEQSEFSELLPEPEVLTAGQLAIRSGGSTPIKTTEPMPVHQFAREMTQFTVNKLEFIKQQGFTEARISLNPEHLGKVDIKIMMQNGQLVAQFMTHSAEARELLDQQMTQLRTALLGQGLQVEKLEVTQNSQTSTSQFHMQDGRQSGSGQQQPGRRSKEADTTTDDALLTAELTEEWNERKAEAEQLSQLGREGGFQAKA</sequence>
<dbReference type="PANTHER" id="PTHR37533">
    <property type="entry name" value="FLAGELLAR HOOK-LENGTH CONTROL PROTEIN"/>
    <property type="match status" value="1"/>
</dbReference>
<evidence type="ECO:0000256" key="1">
    <source>
        <dbReference type="SAM" id="MobiDB-lite"/>
    </source>
</evidence>
<dbReference type="EMBL" id="CP040396">
    <property type="protein sequence ID" value="QCT03219.1"/>
    <property type="molecule type" value="Genomic_DNA"/>
</dbReference>
<keyword evidence="4" id="KW-1185">Reference proteome</keyword>
<dbReference type="Gene3D" id="3.30.750.140">
    <property type="match status" value="1"/>
</dbReference>